<keyword evidence="1" id="KW-0677">Repeat</keyword>
<keyword evidence="3" id="KW-0472">Membrane</keyword>
<dbReference type="InterPro" id="IPR009091">
    <property type="entry name" value="RCC1/BLIP-II"/>
</dbReference>
<dbReference type="PROSITE" id="PS50012">
    <property type="entry name" value="RCC1_3"/>
    <property type="match status" value="11"/>
</dbReference>
<dbReference type="Gene3D" id="2.130.10.30">
    <property type="entry name" value="Regulator of chromosome condensation 1/beta-lactamase-inhibitor protein II"/>
    <property type="match status" value="4"/>
</dbReference>
<accession>A0ABN6SH92</accession>
<keyword evidence="3" id="KW-1133">Transmembrane helix</keyword>
<evidence type="ECO:0000259" key="4">
    <source>
        <dbReference type="Pfam" id="PF25390"/>
    </source>
</evidence>
<gene>
    <name evidence="5" type="ORF">KIMH_00860</name>
</gene>
<dbReference type="Pfam" id="PF13540">
    <property type="entry name" value="RCC1_2"/>
    <property type="match status" value="2"/>
</dbReference>
<feature type="domain" description="RCC1-like" evidence="4">
    <location>
        <begin position="67"/>
        <end position="381"/>
    </location>
</feature>
<feature type="compositionally biased region" description="Polar residues" evidence="2">
    <location>
        <begin position="671"/>
        <end position="683"/>
    </location>
</feature>
<keyword evidence="6" id="KW-1185">Reference proteome</keyword>
<dbReference type="EMBL" id="AP026800">
    <property type="protein sequence ID" value="BDR53975.1"/>
    <property type="molecule type" value="Genomic_DNA"/>
</dbReference>
<feature type="transmembrane region" description="Helical" evidence="3">
    <location>
        <begin position="998"/>
        <end position="1020"/>
    </location>
</feature>
<evidence type="ECO:0000256" key="2">
    <source>
        <dbReference type="SAM" id="MobiDB-lite"/>
    </source>
</evidence>
<dbReference type="PRINTS" id="PR00633">
    <property type="entry name" value="RCCNDNSATION"/>
</dbReference>
<dbReference type="PANTHER" id="PTHR45622:SF70">
    <property type="entry name" value="SECRETION-REGULATING GUANINE NUCLEOTIDE EXCHANGE FACTOR"/>
    <property type="match status" value="1"/>
</dbReference>
<feature type="transmembrane region" description="Helical" evidence="3">
    <location>
        <begin position="973"/>
        <end position="991"/>
    </location>
</feature>
<dbReference type="InterPro" id="IPR058923">
    <property type="entry name" value="RCC1-like_dom"/>
</dbReference>
<evidence type="ECO:0000313" key="6">
    <source>
        <dbReference type="Proteomes" id="UP001321748"/>
    </source>
</evidence>
<dbReference type="Pfam" id="PF00415">
    <property type="entry name" value="RCC1"/>
    <property type="match status" value="4"/>
</dbReference>
<protein>
    <recommendedName>
        <fullName evidence="4">RCC1-like domain-containing protein</fullName>
    </recommendedName>
</protein>
<reference evidence="5 6" key="1">
    <citation type="journal article" date="2023" name="Microbiol. Spectr.">
        <title>Symbiosis of Carpenter Bees with Uncharacterized Lactic Acid Bacteria Showing NAD Auxotrophy.</title>
        <authorList>
            <person name="Kawasaki S."/>
            <person name="Ozawa K."/>
            <person name="Mori T."/>
            <person name="Yamamoto A."/>
            <person name="Ito M."/>
            <person name="Ohkuma M."/>
            <person name="Sakamoto M."/>
            <person name="Matsutani M."/>
        </authorList>
    </citation>
    <scope>NUCLEOTIDE SEQUENCE [LARGE SCALE GENOMIC DNA]</scope>
    <source>
        <strain evidence="5 6">KimH</strain>
    </source>
</reference>
<evidence type="ECO:0000256" key="3">
    <source>
        <dbReference type="SAM" id="Phobius"/>
    </source>
</evidence>
<sequence length="1035" mass="109886">MIKAPINTRFTLVSAGANYSLALDSGGHIWSWGVNGNGQLGITANSGNMNPNPNPTDITLQGRTPSSMRTIVAGATHSMALDSLGQVWTWGNNSRGQLGRAGTGQDPTPFNITNQGGLPSSIIQISAGRAHSMALDSNGHIWTWGSKERGQVGDGHMDSNLASSYPTPIDITTSNNLPTNMTQISAGGSFSMALDGNGHIWTWGDNTNKQLAFVPTPIKLPPPPPGSHQEEYERMVAPSPTDITAKNAIPANMTSISAGHSYSMALDSNGHIWTWGSNSTGQLGTTSPDNIVPTDMTSSSHLTSNVSQISASHSINSHSLLVDRDHHIWAWGNNKKGQLGDIQVPLTYSTSPSRVMEPKGATINGVNFGGTTATANTVDPTTNMWTLNVPLHAAGKVNVVVEWSIVWANENGMLATDFPTSATLHYEYIDVGNPPPGSHLVRFDLGGAPGAAPADQYLDGTVQKAQWPSTVPTWENHWFIGWYDSSNQAWDFTQSVTANMTLTAKWEARSFSIDPTQGPTSGGNTVSITAPNPPSLTYAQVSSGGTHTLALGTDGNLYGWGSTYSGELGEFMGIAYYPIRIKTPAGVQFRQVAAGQWLSLALDSRGHVWTMGSNTVGQLGLGTIDDDNHRQPVDISALGKLPTNIVQIQASTLYAMALDSAGHVWTWGSNQNGELGNGSQPSQPIAGGRNDPTDITGQGGLPAGIVQISGAAGSPLALDSAGHVWTWGVGTLRNMQDAGIPVSLKPVPVDLCALGLLPASIAQVSTGDIALDRNGHVWTWGDNSNGQLGNGTVSPSVAPWARPADITALGKLPPSVTQISSDFNSYLVLDSAGHLWTWGWTDNRLGYSSRYDSPTPTDITALNHLSTNIIQISVGHSMSAVLDSNHHILTWGGSSYLGKEPFAPTTNPYIASPIALPKVVVQQVDFDTTKSTDDPSWDETAKVWKVTAPQHWPGTVDVHIRWALDGDGQSDYILPYSFIGSAIALLLPAAGELSRQRTVAVATWGLATSAVLVLVCRQLGLRHKFPNLQNGRHKH</sequence>
<evidence type="ECO:0000256" key="1">
    <source>
        <dbReference type="ARBA" id="ARBA00022737"/>
    </source>
</evidence>
<name>A0ABN6SH92_9BIFI</name>
<dbReference type="PANTHER" id="PTHR45622">
    <property type="entry name" value="UBIQUITIN-PROTEIN LIGASE E3A-RELATED"/>
    <property type="match status" value="1"/>
</dbReference>
<evidence type="ECO:0000313" key="5">
    <source>
        <dbReference type="EMBL" id="BDR53975.1"/>
    </source>
</evidence>
<feature type="region of interest" description="Disordered" evidence="2">
    <location>
        <begin position="671"/>
        <end position="694"/>
    </location>
</feature>
<dbReference type="InterPro" id="IPR042229">
    <property type="entry name" value="Listeria/Bacterioides_rpt_sf"/>
</dbReference>
<dbReference type="InterPro" id="IPR051709">
    <property type="entry name" value="Ub-ligase/GTPase-reg"/>
</dbReference>
<dbReference type="Pfam" id="PF25390">
    <property type="entry name" value="WD40_RLD"/>
    <property type="match status" value="1"/>
</dbReference>
<dbReference type="Proteomes" id="UP001321748">
    <property type="component" value="Chromosome"/>
</dbReference>
<proteinExistence type="predicted"/>
<keyword evidence="3" id="KW-0812">Transmembrane</keyword>
<dbReference type="SUPFAM" id="SSF50985">
    <property type="entry name" value="RCC1/BLIP-II"/>
    <property type="match status" value="4"/>
</dbReference>
<organism evidence="5 6">
    <name type="scientific">Bombiscardovia apis</name>
    <dbReference type="NCBI Taxonomy" id="2932182"/>
    <lineage>
        <taxon>Bacteria</taxon>
        <taxon>Bacillati</taxon>
        <taxon>Actinomycetota</taxon>
        <taxon>Actinomycetes</taxon>
        <taxon>Bifidobacteriales</taxon>
        <taxon>Bifidobacteriaceae</taxon>
        <taxon>Bombiscardovia</taxon>
    </lineage>
</organism>
<dbReference type="Gene3D" id="2.60.40.4270">
    <property type="entry name" value="Listeria-Bacteroides repeat domain"/>
    <property type="match status" value="1"/>
</dbReference>
<dbReference type="InterPro" id="IPR000408">
    <property type="entry name" value="Reg_chr_condens"/>
</dbReference>